<accession>A0A0E9PMS9</accession>
<protein>
    <submittedName>
        <fullName evidence="2">Uncharacterized protein</fullName>
    </submittedName>
</protein>
<name>A0A0E9PMS9_ANGAN</name>
<reference evidence="2" key="2">
    <citation type="journal article" date="2015" name="Fish Shellfish Immunol.">
        <title>Early steps in the European eel (Anguilla anguilla)-Vibrio vulnificus interaction in the gills: Role of the RtxA13 toxin.</title>
        <authorList>
            <person name="Callol A."/>
            <person name="Pajuelo D."/>
            <person name="Ebbesson L."/>
            <person name="Teles M."/>
            <person name="MacKenzie S."/>
            <person name="Amaro C."/>
        </authorList>
    </citation>
    <scope>NUCLEOTIDE SEQUENCE</scope>
</reference>
<keyword evidence="1" id="KW-1133">Transmembrane helix</keyword>
<evidence type="ECO:0000256" key="1">
    <source>
        <dbReference type="SAM" id="Phobius"/>
    </source>
</evidence>
<dbReference type="AlphaFoldDB" id="A0A0E9PMS9"/>
<organism evidence="2">
    <name type="scientific">Anguilla anguilla</name>
    <name type="common">European freshwater eel</name>
    <name type="synonym">Muraena anguilla</name>
    <dbReference type="NCBI Taxonomy" id="7936"/>
    <lineage>
        <taxon>Eukaryota</taxon>
        <taxon>Metazoa</taxon>
        <taxon>Chordata</taxon>
        <taxon>Craniata</taxon>
        <taxon>Vertebrata</taxon>
        <taxon>Euteleostomi</taxon>
        <taxon>Actinopterygii</taxon>
        <taxon>Neopterygii</taxon>
        <taxon>Teleostei</taxon>
        <taxon>Anguilliformes</taxon>
        <taxon>Anguillidae</taxon>
        <taxon>Anguilla</taxon>
    </lineage>
</organism>
<dbReference type="EMBL" id="GBXM01102641">
    <property type="protein sequence ID" value="JAH05936.1"/>
    <property type="molecule type" value="Transcribed_RNA"/>
</dbReference>
<keyword evidence="1" id="KW-0472">Membrane</keyword>
<feature type="transmembrane region" description="Helical" evidence="1">
    <location>
        <begin position="21"/>
        <end position="41"/>
    </location>
</feature>
<keyword evidence="1" id="KW-0812">Transmembrane</keyword>
<reference evidence="2" key="1">
    <citation type="submission" date="2014-11" db="EMBL/GenBank/DDBJ databases">
        <authorList>
            <person name="Amaro Gonzalez C."/>
        </authorList>
    </citation>
    <scope>NUCLEOTIDE SEQUENCE</scope>
</reference>
<sequence length="47" mass="5575">MSFIQITFLTSPQTLFHKHDLITLLHCTFVYLNVIGLYNYYVFAAYI</sequence>
<proteinExistence type="predicted"/>
<evidence type="ECO:0000313" key="2">
    <source>
        <dbReference type="EMBL" id="JAH05936.1"/>
    </source>
</evidence>